<evidence type="ECO:0000256" key="3">
    <source>
        <dbReference type="ARBA" id="ARBA00005189"/>
    </source>
</evidence>
<evidence type="ECO:0000256" key="4">
    <source>
        <dbReference type="ARBA" id="ARBA00008655"/>
    </source>
</evidence>
<gene>
    <name evidence="11" type="ORF">SAMN05878282_11455</name>
</gene>
<dbReference type="PANTHER" id="PTHR10434:SF11">
    <property type="entry name" value="1-ACYL-SN-GLYCEROL-3-PHOSPHATE ACYLTRANSFERASE"/>
    <property type="match status" value="1"/>
</dbReference>
<evidence type="ECO:0000259" key="10">
    <source>
        <dbReference type="SMART" id="SM00563"/>
    </source>
</evidence>
<accession>A0A1N6XS07</accession>
<dbReference type="InterPro" id="IPR004552">
    <property type="entry name" value="AGP_acyltrans"/>
</dbReference>
<keyword evidence="8 9" id="KW-0012">Acyltransferase</keyword>
<proteinExistence type="inferred from homology"/>
<reference evidence="11 12" key="1">
    <citation type="submission" date="2017-01" db="EMBL/GenBank/DDBJ databases">
        <authorList>
            <person name="Mah S.A."/>
            <person name="Swanson W.J."/>
            <person name="Moy G.W."/>
            <person name="Vacquier V.D."/>
        </authorList>
    </citation>
    <scope>NUCLEOTIDE SEQUENCE [LARGE SCALE GENOMIC DNA]</scope>
    <source>
        <strain evidence="11 12">RU36E</strain>
    </source>
</reference>
<sequence>MLFVARMLLMGLHFIVAGVLGLLLGLCRPFNPDNSRLCARLYSLPALCMLRIKLKSDVNSLFGQDRPCVVIANHQSNYDLYVLGRVVPPRTVSIGKKSLKWVPFFGQLYWLAGNVLIDRGNGRQAKQAMLQTTDTLQHRDTSIWVFPEGTRNQGKGLLPFKKGAFQMAIAAGVPIIPVCVSTYAGRFKLNRWDSGKVLIRSLPAIPTLGLTLDDLPQLMERCQQAMRECIEQLDQQLAKA</sequence>
<keyword evidence="9" id="KW-0444">Lipid biosynthesis</keyword>
<keyword evidence="9" id="KW-0594">Phospholipid biosynthesis</keyword>
<dbReference type="NCBIfam" id="TIGR00530">
    <property type="entry name" value="AGP_acyltrn"/>
    <property type="match status" value="1"/>
</dbReference>
<name>A0A1N6XS07_AQUAC</name>
<dbReference type="Pfam" id="PF01553">
    <property type="entry name" value="Acyltransferase"/>
    <property type="match status" value="1"/>
</dbReference>
<dbReference type="CDD" id="cd07989">
    <property type="entry name" value="LPLAT_AGPAT-like"/>
    <property type="match status" value="1"/>
</dbReference>
<comment type="pathway">
    <text evidence="3">Lipid metabolism.</text>
</comment>
<dbReference type="GO" id="GO:0016024">
    <property type="term" value="P:CDP-diacylglycerol biosynthetic process"/>
    <property type="evidence" value="ECO:0007669"/>
    <property type="project" value="UniProtKB-UniPathway"/>
</dbReference>
<dbReference type="GO" id="GO:0005886">
    <property type="term" value="C:plasma membrane"/>
    <property type="evidence" value="ECO:0007669"/>
    <property type="project" value="TreeGrafter"/>
</dbReference>
<comment type="domain">
    <text evidence="9">The HXXXXD motif is essential for acyltransferase activity and may constitute the binding site for the phosphate moiety of the glycerol-3-phosphate.</text>
</comment>
<keyword evidence="9" id="KW-0443">Lipid metabolism</keyword>
<evidence type="ECO:0000256" key="5">
    <source>
        <dbReference type="ARBA" id="ARBA00013211"/>
    </source>
</evidence>
<dbReference type="GO" id="GO:0003841">
    <property type="term" value="F:1-acylglycerol-3-phosphate O-acyltransferase activity"/>
    <property type="evidence" value="ECO:0007669"/>
    <property type="project" value="UniProtKB-UniRule"/>
</dbReference>
<keyword evidence="7 9" id="KW-0808">Transferase</keyword>
<dbReference type="EMBL" id="FTMP01000014">
    <property type="protein sequence ID" value="SIR05110.1"/>
    <property type="molecule type" value="Genomic_DNA"/>
</dbReference>
<evidence type="ECO:0000313" key="12">
    <source>
        <dbReference type="Proteomes" id="UP000185841"/>
    </source>
</evidence>
<keyword evidence="9" id="KW-1208">Phospholipid metabolism</keyword>
<evidence type="ECO:0000256" key="8">
    <source>
        <dbReference type="ARBA" id="ARBA00023315"/>
    </source>
</evidence>
<dbReference type="UniPathway" id="UPA00557">
    <property type="reaction ID" value="UER00613"/>
</dbReference>
<evidence type="ECO:0000256" key="6">
    <source>
        <dbReference type="ARBA" id="ARBA00016139"/>
    </source>
</evidence>
<evidence type="ECO:0000256" key="1">
    <source>
        <dbReference type="ARBA" id="ARBA00001141"/>
    </source>
</evidence>
<evidence type="ECO:0000256" key="7">
    <source>
        <dbReference type="ARBA" id="ARBA00022679"/>
    </source>
</evidence>
<dbReference type="InterPro" id="IPR002123">
    <property type="entry name" value="Plipid/glycerol_acylTrfase"/>
</dbReference>
<dbReference type="RefSeq" id="WP_076429660.1">
    <property type="nucleotide sequence ID" value="NZ_FTMP01000014.1"/>
</dbReference>
<comment type="similarity">
    <text evidence="4 9">Belongs to the 1-acyl-sn-glycerol-3-phosphate acyltransferase family.</text>
</comment>
<evidence type="ECO:0000256" key="2">
    <source>
        <dbReference type="ARBA" id="ARBA00004728"/>
    </source>
</evidence>
<dbReference type="AlphaFoldDB" id="A0A1N6XS07"/>
<comment type="catalytic activity">
    <reaction evidence="1 9">
        <text>a 1-acyl-sn-glycero-3-phosphate + an acyl-CoA = a 1,2-diacyl-sn-glycero-3-phosphate + CoA</text>
        <dbReference type="Rhea" id="RHEA:19709"/>
        <dbReference type="ChEBI" id="CHEBI:57287"/>
        <dbReference type="ChEBI" id="CHEBI:57970"/>
        <dbReference type="ChEBI" id="CHEBI:58342"/>
        <dbReference type="ChEBI" id="CHEBI:58608"/>
        <dbReference type="EC" id="2.3.1.51"/>
    </reaction>
</comment>
<comment type="pathway">
    <text evidence="2">Phospholipid metabolism; CDP-diacylglycerol biosynthesis; CDP-diacylglycerol from sn-glycerol 3-phosphate: step 2/3.</text>
</comment>
<organism evidence="11 12">
    <name type="scientific">Aquipseudomonas alcaligenes</name>
    <name type="common">Pseudomonas alcaligenes</name>
    <dbReference type="NCBI Taxonomy" id="43263"/>
    <lineage>
        <taxon>Bacteria</taxon>
        <taxon>Pseudomonadati</taxon>
        <taxon>Pseudomonadota</taxon>
        <taxon>Gammaproteobacteria</taxon>
        <taxon>Pseudomonadales</taxon>
        <taxon>Pseudomonadaceae</taxon>
        <taxon>Aquipseudomonas</taxon>
    </lineage>
</organism>
<feature type="domain" description="Phospholipid/glycerol acyltransferase" evidence="10">
    <location>
        <begin position="68"/>
        <end position="183"/>
    </location>
</feature>
<dbReference type="SMART" id="SM00563">
    <property type="entry name" value="PlsC"/>
    <property type="match status" value="1"/>
</dbReference>
<dbReference type="GO" id="GO:0006654">
    <property type="term" value="P:phosphatidic acid biosynthetic process"/>
    <property type="evidence" value="ECO:0007669"/>
    <property type="project" value="TreeGrafter"/>
</dbReference>
<dbReference type="SUPFAM" id="SSF69593">
    <property type="entry name" value="Glycerol-3-phosphate (1)-acyltransferase"/>
    <property type="match status" value="1"/>
</dbReference>
<evidence type="ECO:0000256" key="9">
    <source>
        <dbReference type="RuleBase" id="RU361267"/>
    </source>
</evidence>
<protein>
    <recommendedName>
        <fullName evidence="6 9">1-acyl-sn-glycerol-3-phosphate acyltransferase</fullName>
        <ecNumber evidence="5 9">2.3.1.51</ecNumber>
    </recommendedName>
</protein>
<dbReference type="Proteomes" id="UP000185841">
    <property type="component" value="Unassembled WGS sequence"/>
</dbReference>
<dbReference type="EC" id="2.3.1.51" evidence="5 9"/>
<dbReference type="PANTHER" id="PTHR10434">
    <property type="entry name" value="1-ACYL-SN-GLYCEROL-3-PHOSPHATE ACYLTRANSFERASE"/>
    <property type="match status" value="1"/>
</dbReference>
<evidence type="ECO:0000313" key="11">
    <source>
        <dbReference type="EMBL" id="SIR05110.1"/>
    </source>
</evidence>